<reference evidence="3" key="2">
    <citation type="journal article" date="2018" name="BMC Genomics">
        <title>A manually annotated Actinidia chinensis var. chinensis (kiwifruit) genome highlights the challenges associated with draft genomes and gene prediction in plants.</title>
        <authorList>
            <person name="Pilkington S.M."/>
            <person name="Crowhurst R."/>
            <person name="Hilario E."/>
            <person name="Nardozza S."/>
            <person name="Fraser L."/>
            <person name="Peng Y."/>
            <person name="Gunaseelan K."/>
            <person name="Simpson R."/>
            <person name="Tahir J."/>
            <person name="Deroles S.C."/>
            <person name="Templeton K."/>
            <person name="Luo Z."/>
            <person name="Davy M."/>
            <person name="Cheng C."/>
            <person name="McNeilage M."/>
            <person name="Scaglione D."/>
            <person name="Liu Y."/>
            <person name="Zhang Q."/>
            <person name="Datson P."/>
            <person name="De Silva N."/>
            <person name="Gardiner S.E."/>
            <person name="Bassett H."/>
            <person name="Chagne D."/>
            <person name="McCallum J."/>
            <person name="Dzierzon H."/>
            <person name="Deng C."/>
            <person name="Wang Y.Y."/>
            <person name="Barron L."/>
            <person name="Manako K."/>
            <person name="Bowen J."/>
            <person name="Foster T.M."/>
            <person name="Erridge Z.A."/>
            <person name="Tiffin H."/>
            <person name="Waite C.N."/>
            <person name="Davies K.M."/>
            <person name="Grierson E.P."/>
            <person name="Laing W.A."/>
            <person name="Kirk R."/>
            <person name="Chen X."/>
            <person name="Wood M."/>
            <person name="Montefiori M."/>
            <person name="Brummell D.A."/>
            <person name="Schwinn K.E."/>
            <person name="Catanach A."/>
            <person name="Fullerton C."/>
            <person name="Li D."/>
            <person name="Meiyalaghan S."/>
            <person name="Nieuwenhuizen N."/>
            <person name="Read N."/>
            <person name="Prakash R."/>
            <person name="Hunter D."/>
            <person name="Zhang H."/>
            <person name="McKenzie M."/>
            <person name="Knabel M."/>
            <person name="Harris A."/>
            <person name="Allan A.C."/>
            <person name="Gleave A."/>
            <person name="Chen A."/>
            <person name="Janssen B.J."/>
            <person name="Plunkett B."/>
            <person name="Ampomah-Dwamena C."/>
            <person name="Voogd C."/>
            <person name="Leif D."/>
            <person name="Lafferty D."/>
            <person name="Souleyre E.J.F."/>
            <person name="Varkonyi-Gasic E."/>
            <person name="Gambi F."/>
            <person name="Hanley J."/>
            <person name="Yao J.L."/>
            <person name="Cheung J."/>
            <person name="David K.M."/>
            <person name="Warren B."/>
            <person name="Marsh K."/>
            <person name="Snowden K.C."/>
            <person name="Lin-Wang K."/>
            <person name="Brian L."/>
            <person name="Martinez-Sanchez M."/>
            <person name="Wang M."/>
            <person name="Ileperuma N."/>
            <person name="Macnee N."/>
            <person name="Campin R."/>
            <person name="McAtee P."/>
            <person name="Drummond R.S.M."/>
            <person name="Espley R.V."/>
            <person name="Ireland H.S."/>
            <person name="Wu R."/>
            <person name="Atkinson R.G."/>
            <person name="Karunairetnam S."/>
            <person name="Bulley S."/>
            <person name="Chunkath S."/>
            <person name="Hanley Z."/>
            <person name="Storey R."/>
            <person name="Thrimawithana A.H."/>
            <person name="Thomson S."/>
            <person name="David C."/>
            <person name="Testolin R."/>
            <person name="Huang H."/>
            <person name="Hellens R.P."/>
            <person name="Schaffer R.J."/>
        </authorList>
    </citation>
    <scope>NUCLEOTIDE SEQUENCE [LARGE SCALE GENOMIC DNA]</scope>
    <source>
        <strain evidence="3">cv. Red5</strain>
    </source>
</reference>
<dbReference type="Gramene" id="PSS19916">
    <property type="protein sequence ID" value="PSS19916"/>
    <property type="gene ID" value="CEY00_Acc11516"/>
</dbReference>
<protein>
    <submittedName>
        <fullName evidence="2">60S ribosomal protein like</fullName>
    </submittedName>
</protein>
<organism evidence="2 3">
    <name type="scientific">Actinidia chinensis var. chinensis</name>
    <name type="common">Chinese soft-hair kiwi</name>
    <dbReference type="NCBI Taxonomy" id="1590841"/>
    <lineage>
        <taxon>Eukaryota</taxon>
        <taxon>Viridiplantae</taxon>
        <taxon>Streptophyta</taxon>
        <taxon>Embryophyta</taxon>
        <taxon>Tracheophyta</taxon>
        <taxon>Spermatophyta</taxon>
        <taxon>Magnoliopsida</taxon>
        <taxon>eudicotyledons</taxon>
        <taxon>Gunneridae</taxon>
        <taxon>Pentapetalae</taxon>
        <taxon>asterids</taxon>
        <taxon>Ericales</taxon>
        <taxon>Actinidiaceae</taxon>
        <taxon>Actinidia</taxon>
    </lineage>
</organism>
<feature type="region of interest" description="Disordered" evidence="1">
    <location>
        <begin position="64"/>
        <end position="103"/>
    </location>
</feature>
<dbReference type="InParanoid" id="A0A2R6R3V6"/>
<keyword evidence="3" id="KW-1185">Reference proteome</keyword>
<accession>A0A2R6R3V6</accession>
<evidence type="ECO:0000313" key="2">
    <source>
        <dbReference type="EMBL" id="PSS19916.1"/>
    </source>
</evidence>
<feature type="compositionally biased region" description="Basic and acidic residues" evidence="1">
    <location>
        <begin position="64"/>
        <end position="75"/>
    </location>
</feature>
<keyword evidence="2" id="KW-0689">Ribosomal protein</keyword>
<keyword evidence="2" id="KW-0687">Ribonucleoprotein</keyword>
<evidence type="ECO:0000256" key="1">
    <source>
        <dbReference type="SAM" id="MobiDB-lite"/>
    </source>
</evidence>
<proteinExistence type="predicted"/>
<gene>
    <name evidence="2" type="ORF">CEY00_Acc11516</name>
</gene>
<reference evidence="2 3" key="1">
    <citation type="submission" date="2017-07" db="EMBL/GenBank/DDBJ databases">
        <title>An improved, manually edited Actinidia chinensis var. chinensis (kiwifruit) genome highlights the challenges associated with draft genomes and gene prediction in plants.</title>
        <authorList>
            <person name="Pilkington S."/>
            <person name="Crowhurst R."/>
            <person name="Hilario E."/>
            <person name="Nardozza S."/>
            <person name="Fraser L."/>
            <person name="Peng Y."/>
            <person name="Gunaseelan K."/>
            <person name="Simpson R."/>
            <person name="Tahir J."/>
            <person name="Deroles S."/>
            <person name="Templeton K."/>
            <person name="Luo Z."/>
            <person name="Davy M."/>
            <person name="Cheng C."/>
            <person name="Mcneilage M."/>
            <person name="Scaglione D."/>
            <person name="Liu Y."/>
            <person name="Zhang Q."/>
            <person name="Datson P."/>
            <person name="De Silva N."/>
            <person name="Gardiner S."/>
            <person name="Bassett H."/>
            <person name="Chagne D."/>
            <person name="Mccallum J."/>
            <person name="Dzierzon H."/>
            <person name="Deng C."/>
            <person name="Wang Y.-Y."/>
            <person name="Barron N."/>
            <person name="Manako K."/>
            <person name="Bowen J."/>
            <person name="Foster T."/>
            <person name="Erridge Z."/>
            <person name="Tiffin H."/>
            <person name="Waite C."/>
            <person name="Davies K."/>
            <person name="Grierson E."/>
            <person name="Laing W."/>
            <person name="Kirk R."/>
            <person name="Chen X."/>
            <person name="Wood M."/>
            <person name="Montefiori M."/>
            <person name="Brummell D."/>
            <person name="Schwinn K."/>
            <person name="Catanach A."/>
            <person name="Fullerton C."/>
            <person name="Li D."/>
            <person name="Meiyalaghan S."/>
            <person name="Nieuwenhuizen N."/>
            <person name="Read N."/>
            <person name="Prakash R."/>
            <person name="Hunter D."/>
            <person name="Zhang H."/>
            <person name="Mckenzie M."/>
            <person name="Knabel M."/>
            <person name="Harris A."/>
            <person name="Allan A."/>
            <person name="Chen A."/>
            <person name="Janssen B."/>
            <person name="Plunkett B."/>
            <person name="Dwamena C."/>
            <person name="Voogd C."/>
            <person name="Leif D."/>
            <person name="Lafferty D."/>
            <person name="Souleyre E."/>
            <person name="Varkonyi-Gasic E."/>
            <person name="Gambi F."/>
            <person name="Hanley J."/>
            <person name="Yao J.-L."/>
            <person name="Cheung J."/>
            <person name="David K."/>
            <person name="Warren B."/>
            <person name="Marsh K."/>
            <person name="Snowden K."/>
            <person name="Lin-Wang K."/>
            <person name="Brian L."/>
            <person name="Martinez-Sanchez M."/>
            <person name="Wang M."/>
            <person name="Ileperuma N."/>
            <person name="Macnee N."/>
            <person name="Campin R."/>
            <person name="Mcatee P."/>
            <person name="Drummond R."/>
            <person name="Espley R."/>
            <person name="Ireland H."/>
            <person name="Wu R."/>
            <person name="Atkinson R."/>
            <person name="Karunairetnam S."/>
            <person name="Bulley S."/>
            <person name="Chunkath S."/>
            <person name="Hanley Z."/>
            <person name="Storey R."/>
            <person name="Thrimawithana A."/>
            <person name="Thomson S."/>
            <person name="David C."/>
            <person name="Testolin R."/>
        </authorList>
    </citation>
    <scope>NUCLEOTIDE SEQUENCE [LARGE SCALE GENOMIC DNA]</scope>
    <source>
        <strain evidence="3">cv. Red5</strain>
        <tissue evidence="2">Young leaf</tissue>
    </source>
</reference>
<dbReference type="AlphaFoldDB" id="A0A2R6R3V6"/>
<name>A0A2R6R3V6_ACTCC</name>
<evidence type="ECO:0000313" key="3">
    <source>
        <dbReference type="Proteomes" id="UP000241394"/>
    </source>
</evidence>
<comment type="caution">
    <text evidence="2">The sequence shown here is derived from an EMBL/GenBank/DDBJ whole genome shotgun (WGS) entry which is preliminary data.</text>
</comment>
<dbReference type="EMBL" id="NKQK01000010">
    <property type="protein sequence ID" value="PSS19916.1"/>
    <property type="molecule type" value="Genomic_DNA"/>
</dbReference>
<dbReference type="Proteomes" id="UP000241394">
    <property type="component" value="Chromosome LG10"/>
</dbReference>
<sequence>MSITTATATTIFVTTHYRNHHDPSDLGHGLCDLDHVSKRDVSSVHDVLGFLVVPLQLLQRLDDEHHREEDNRDFGLGEAEGAIGQSSEPAKTTGPGGERERTA</sequence>
<dbReference type="GO" id="GO:0005840">
    <property type="term" value="C:ribosome"/>
    <property type="evidence" value="ECO:0007669"/>
    <property type="project" value="UniProtKB-KW"/>
</dbReference>